<evidence type="ECO:0000313" key="6">
    <source>
        <dbReference type="EMBL" id="KAG7286184.1"/>
    </source>
</evidence>
<dbReference type="GO" id="GO:0070403">
    <property type="term" value="F:NAD+ binding"/>
    <property type="evidence" value="ECO:0007669"/>
    <property type="project" value="InterPro"/>
</dbReference>
<dbReference type="InterPro" id="IPR050134">
    <property type="entry name" value="NAD-dep_sirtuin_deacylases"/>
</dbReference>
<dbReference type="PANTHER" id="PTHR11085">
    <property type="entry name" value="NAD-DEPENDENT PROTEIN DEACYLASE SIRTUIN-5, MITOCHONDRIAL-RELATED"/>
    <property type="match status" value="1"/>
</dbReference>
<dbReference type="AlphaFoldDB" id="A0AAD4ERI5"/>
<dbReference type="PANTHER" id="PTHR11085:SF10">
    <property type="entry name" value="NAD-DEPENDENT PROTEIN DEACYLASE SIRTUIN-5, MITOCHONDRIAL-RELATED"/>
    <property type="match status" value="1"/>
</dbReference>
<protein>
    <recommendedName>
        <fullName evidence="5">Deacetylase sirtuin-type domain-containing protein</fullName>
    </recommendedName>
</protein>
<comment type="caution">
    <text evidence="6">The sequence shown here is derived from an EMBL/GenBank/DDBJ whole genome shotgun (WGS) entry which is preliminary data.</text>
</comment>
<dbReference type="InterPro" id="IPR026591">
    <property type="entry name" value="Sirtuin_cat_small_dom_sf"/>
</dbReference>
<reference evidence="6" key="1">
    <citation type="submission" date="2023-02" db="EMBL/GenBank/DDBJ databases">
        <authorList>
            <person name="Palmer J.M."/>
        </authorList>
    </citation>
    <scope>NUCLEOTIDE SEQUENCE</scope>
    <source>
        <strain evidence="6">FW57</strain>
    </source>
</reference>
<dbReference type="InterPro" id="IPR026590">
    <property type="entry name" value="Ssirtuin_cat_dom"/>
</dbReference>
<evidence type="ECO:0000256" key="3">
    <source>
        <dbReference type="ARBA" id="ARBA00023027"/>
    </source>
</evidence>
<dbReference type="SUPFAM" id="SSF52467">
    <property type="entry name" value="DHS-like NAD/FAD-binding domain"/>
    <property type="match status" value="1"/>
</dbReference>
<comment type="similarity">
    <text evidence="1">Belongs to the sirtuin family. Class I subfamily.</text>
</comment>
<dbReference type="InterPro" id="IPR003000">
    <property type="entry name" value="Sirtuin"/>
</dbReference>
<dbReference type="InterPro" id="IPR029035">
    <property type="entry name" value="DHS-like_NAD/FAD-binding_dom"/>
</dbReference>
<evidence type="ECO:0000256" key="2">
    <source>
        <dbReference type="ARBA" id="ARBA00022679"/>
    </source>
</evidence>
<accession>A0AAD4ERI5</accession>
<name>A0AAD4ERI5_9PEZI</name>
<keyword evidence="3" id="KW-0520">NAD</keyword>
<dbReference type="Proteomes" id="UP001197093">
    <property type="component" value="Unassembled WGS sequence"/>
</dbReference>
<dbReference type="GO" id="GO:0017136">
    <property type="term" value="F:histone deacetylase activity, NAD-dependent"/>
    <property type="evidence" value="ECO:0007669"/>
    <property type="project" value="TreeGrafter"/>
</dbReference>
<dbReference type="PROSITE" id="PS50305">
    <property type="entry name" value="SIRTUIN"/>
    <property type="match status" value="1"/>
</dbReference>
<dbReference type="EMBL" id="JAHCVI010000004">
    <property type="protein sequence ID" value="KAG7286184.1"/>
    <property type="molecule type" value="Genomic_DNA"/>
</dbReference>
<proteinExistence type="inferred from homology"/>
<organism evidence="6 7">
    <name type="scientific">Staphylotrichum longicolle</name>
    <dbReference type="NCBI Taxonomy" id="669026"/>
    <lineage>
        <taxon>Eukaryota</taxon>
        <taxon>Fungi</taxon>
        <taxon>Dikarya</taxon>
        <taxon>Ascomycota</taxon>
        <taxon>Pezizomycotina</taxon>
        <taxon>Sordariomycetes</taxon>
        <taxon>Sordariomycetidae</taxon>
        <taxon>Sordariales</taxon>
        <taxon>Chaetomiaceae</taxon>
        <taxon>Staphylotrichum</taxon>
    </lineage>
</organism>
<evidence type="ECO:0000313" key="7">
    <source>
        <dbReference type="Proteomes" id="UP001197093"/>
    </source>
</evidence>
<dbReference type="Gene3D" id="3.40.50.1220">
    <property type="entry name" value="TPP-binding domain"/>
    <property type="match status" value="2"/>
</dbReference>
<evidence type="ECO:0000259" key="5">
    <source>
        <dbReference type="PROSITE" id="PS50305"/>
    </source>
</evidence>
<keyword evidence="2" id="KW-0808">Transferase</keyword>
<dbReference type="Pfam" id="PF02146">
    <property type="entry name" value="SIR2"/>
    <property type="match status" value="1"/>
</dbReference>
<sequence length="274" mass="29267">MAPNPEYNSIPAFHAKLARSRRILAVCGAGLSAASGLATFRGAGGLWRNYDATALASIQAWEKDPGLVWMFYAYRRHMALQAKPNKGHYALAALAKRNTDFMCLTQNVDTLQLRLPALPALAPAAITLPPSEPHPLLDPSTPLPPIPPADLPHCPRCATALLRPAVVWFGEPLDAAMLDAVDAWIARDGGVDLVLVVGTSGLVWPAAGFAERARRSAGLGTSVVHVNLDAEDADNVRKLGREDFAFAGDAGEVLAALLEPVIGKWEGEERGFVR</sequence>
<gene>
    <name evidence="6" type="ORF">NEMBOFW57_008489</name>
</gene>
<keyword evidence="7" id="KW-1185">Reference proteome</keyword>
<evidence type="ECO:0000256" key="1">
    <source>
        <dbReference type="ARBA" id="ARBA00006924"/>
    </source>
</evidence>
<dbReference type="Gene3D" id="3.30.1600.10">
    <property type="entry name" value="SIR2/SIRT2 'Small Domain"/>
    <property type="match status" value="2"/>
</dbReference>
<evidence type="ECO:0000256" key="4">
    <source>
        <dbReference type="PROSITE-ProRule" id="PRU00236"/>
    </source>
</evidence>
<comment type="caution">
    <text evidence="4">Lacks conserved residue(s) required for the propagation of feature annotation.</text>
</comment>
<feature type="domain" description="Deacetylase sirtuin-type" evidence="5">
    <location>
        <begin position="3"/>
        <end position="264"/>
    </location>
</feature>
<dbReference type="GO" id="GO:0005634">
    <property type="term" value="C:nucleus"/>
    <property type="evidence" value="ECO:0007669"/>
    <property type="project" value="TreeGrafter"/>
</dbReference>